<feature type="transmembrane region" description="Helical" evidence="9">
    <location>
        <begin position="570"/>
        <end position="593"/>
    </location>
</feature>
<dbReference type="InterPro" id="IPR051124">
    <property type="entry name" value="Phosphate_Transport_Permease"/>
</dbReference>
<comment type="subcellular location">
    <subcellularLocation>
        <location evidence="1 9">Cell membrane</location>
        <topology evidence="1 9">Multi-pass membrane protein</topology>
    </subcellularLocation>
</comment>
<keyword evidence="4" id="KW-1003">Cell membrane</keyword>
<keyword evidence="5" id="KW-0592">Phosphate transport</keyword>
<reference evidence="11 12" key="1">
    <citation type="journal article" date="2011" name="J. Bacteriol.">
        <title>Genome sequence of the repetitive-sequence-rich Mycoplasma fermentans strain M64.</title>
        <authorList>
            <person name="Shu H.W."/>
            <person name="Liu T.T."/>
            <person name="Chang H.Y."/>
            <person name="Liu Y.M."/>
            <person name="Wu K.M."/>
            <person name="Shu H.Y."/>
            <person name="Tsai S.F."/>
            <person name="Hsiao K.J."/>
            <person name="Hu W.S."/>
            <person name="Ng W.V."/>
        </authorList>
    </citation>
    <scope>NUCLEOTIDE SEQUENCE [LARGE SCALE GENOMIC DNA]</scope>
    <source>
        <strain evidence="11 12">M64</strain>
    </source>
</reference>
<evidence type="ECO:0000256" key="5">
    <source>
        <dbReference type="ARBA" id="ARBA00022592"/>
    </source>
</evidence>
<feature type="transmembrane region" description="Helical" evidence="9">
    <location>
        <begin position="106"/>
        <end position="125"/>
    </location>
</feature>
<dbReference type="RefSeq" id="WP_013354955.1">
    <property type="nucleotide sequence ID" value="NC_014921.1"/>
</dbReference>
<dbReference type="EMBL" id="CP002458">
    <property type="protein sequence ID" value="ADV34912.1"/>
    <property type="molecule type" value="Genomic_DNA"/>
</dbReference>
<keyword evidence="6 9" id="KW-0812">Transmembrane</keyword>
<dbReference type="KEGG" id="mfm:MfeM64YM_0917"/>
<dbReference type="SUPFAM" id="SSF161098">
    <property type="entry name" value="MetI-like"/>
    <property type="match status" value="2"/>
</dbReference>
<accession>A0AB32XD20</accession>
<evidence type="ECO:0000256" key="2">
    <source>
        <dbReference type="ARBA" id="ARBA00007069"/>
    </source>
</evidence>
<gene>
    <name evidence="11" type="primary">pstA</name>
    <name evidence="11" type="ordered locus">MfeM64YM_0917</name>
</gene>
<evidence type="ECO:0000313" key="12">
    <source>
        <dbReference type="Proteomes" id="UP000007473"/>
    </source>
</evidence>
<keyword evidence="3 9" id="KW-0813">Transport</keyword>
<protein>
    <submittedName>
        <fullName evidence="11">Phosphate ABC transporter permease protein PstA</fullName>
    </submittedName>
</protein>
<dbReference type="GO" id="GO:0006817">
    <property type="term" value="P:phosphate ion transport"/>
    <property type="evidence" value="ECO:0007669"/>
    <property type="project" value="UniProtKB-KW"/>
</dbReference>
<evidence type="ECO:0000256" key="4">
    <source>
        <dbReference type="ARBA" id="ARBA00022475"/>
    </source>
</evidence>
<dbReference type="PANTHER" id="PTHR30425">
    <property type="entry name" value="PHOSPHATE TRANSPORT SYSTEM PERMEASE PROTEIN PST"/>
    <property type="match status" value="1"/>
</dbReference>
<evidence type="ECO:0000256" key="8">
    <source>
        <dbReference type="ARBA" id="ARBA00023136"/>
    </source>
</evidence>
<feature type="domain" description="ABC transmembrane type-1" evidence="10">
    <location>
        <begin position="379"/>
        <end position="589"/>
    </location>
</feature>
<dbReference type="PANTHER" id="PTHR30425:SF1">
    <property type="entry name" value="PHOSPHATE TRANSPORT SYSTEM PERMEASE PROTEIN PSTC"/>
    <property type="match status" value="1"/>
</dbReference>
<dbReference type="Proteomes" id="UP000007473">
    <property type="component" value="Chromosome"/>
</dbReference>
<feature type="transmembrane region" description="Helical" evidence="9">
    <location>
        <begin position="16"/>
        <end position="38"/>
    </location>
</feature>
<dbReference type="InterPro" id="IPR000515">
    <property type="entry name" value="MetI-like"/>
</dbReference>
<comment type="similarity">
    <text evidence="2">Belongs to the binding-protein-dependent transport system permease family. CysTW subfamily.</text>
</comment>
<sequence length="603" mass="68315">MQKTLKNENKNKSLKYISLVMSLLALAVLVTFVAFIFFKSLLSWKEFGVKIFYFDYKIAGVKGGLYFPLLTSLIICILVLFISCPISLRVAILIIYRNKNYKAYRIFKFIALILSALPSVLYGLFGLVPLTWMNKNIFNMENGTNLFNATMVLSLMCIPTMINSLLLQFEKVDLCLKLSGSAIGLSESKVIYKIIKKSLNKKIFLIYISSFARVIGESAALMFILNSNNYSENFTNIKKFFNSSLRPLSVFINANFFAENGGDATRSYMFNLAFVLLIVITLINAAIIIIVNLKVKKPKWLDKFKTWQEIKDFLLKKDKNYKTINILYTINKWFWEIVALTFVLIFYSWFAIDLFYRVLNYLALGKIDAETNVGNFRALFNTLYISLVAILITFPFAFLVTIYFVEFNKSKKAKLVFDNFISVMTSMPALLFGVFGSAIFLGTFQLALGGKTSNSLLAGALAISVMLFAFSCRWIKEALEIVDQSVVTSAAALGLSESSILFKIKLPKIWPNLLNIIILMLAKIFSETTPFILTSGLSNSKHISLLLFGQTLTTRMNAQLSLPSAYSIPTMYYCAMMSFVTIVILFSLSEFVIPKLSKLKRKH</sequence>
<evidence type="ECO:0000256" key="7">
    <source>
        <dbReference type="ARBA" id="ARBA00022989"/>
    </source>
</evidence>
<feature type="transmembrane region" description="Helical" evidence="9">
    <location>
        <begin position="509"/>
        <end position="526"/>
    </location>
</feature>
<feature type="domain" description="ABC transmembrane type-1" evidence="10">
    <location>
        <begin position="69"/>
        <end position="291"/>
    </location>
</feature>
<dbReference type="GO" id="GO:0005886">
    <property type="term" value="C:plasma membrane"/>
    <property type="evidence" value="ECO:0007669"/>
    <property type="project" value="UniProtKB-SubCell"/>
</dbReference>
<feature type="transmembrane region" description="Helical" evidence="9">
    <location>
        <begin position="333"/>
        <end position="352"/>
    </location>
</feature>
<feature type="transmembrane region" description="Helical" evidence="9">
    <location>
        <begin position="268"/>
        <end position="293"/>
    </location>
</feature>
<feature type="transmembrane region" description="Helical" evidence="9">
    <location>
        <begin position="417"/>
        <end position="444"/>
    </location>
</feature>
<dbReference type="AlphaFoldDB" id="A0AB32XD20"/>
<evidence type="ECO:0000256" key="6">
    <source>
        <dbReference type="ARBA" id="ARBA00022692"/>
    </source>
</evidence>
<dbReference type="CDD" id="cd06261">
    <property type="entry name" value="TM_PBP2"/>
    <property type="match status" value="2"/>
</dbReference>
<dbReference type="PROSITE" id="PS50928">
    <property type="entry name" value="ABC_TM1"/>
    <property type="match status" value="2"/>
</dbReference>
<organism evidence="11 12">
    <name type="scientific">Mycoplasmopsis fermentans (strain M64)</name>
    <name type="common">Mycoplasma fermentans</name>
    <dbReference type="NCBI Taxonomy" id="943945"/>
    <lineage>
        <taxon>Bacteria</taxon>
        <taxon>Bacillati</taxon>
        <taxon>Mycoplasmatota</taxon>
        <taxon>Mycoplasmoidales</taxon>
        <taxon>Metamycoplasmataceae</taxon>
        <taxon>Mycoplasmopsis</taxon>
    </lineage>
</organism>
<dbReference type="GO" id="GO:0055085">
    <property type="term" value="P:transmembrane transport"/>
    <property type="evidence" value="ECO:0007669"/>
    <property type="project" value="InterPro"/>
</dbReference>
<evidence type="ECO:0000259" key="10">
    <source>
        <dbReference type="PROSITE" id="PS50928"/>
    </source>
</evidence>
<keyword evidence="8 9" id="KW-0472">Membrane</keyword>
<feature type="transmembrane region" description="Helical" evidence="9">
    <location>
        <begin position="203"/>
        <end position="225"/>
    </location>
</feature>
<evidence type="ECO:0000256" key="1">
    <source>
        <dbReference type="ARBA" id="ARBA00004651"/>
    </source>
</evidence>
<evidence type="ECO:0000256" key="9">
    <source>
        <dbReference type="RuleBase" id="RU363032"/>
    </source>
</evidence>
<feature type="transmembrane region" description="Helical" evidence="9">
    <location>
        <begin position="456"/>
        <end position="475"/>
    </location>
</feature>
<evidence type="ECO:0000313" key="11">
    <source>
        <dbReference type="EMBL" id="ADV34912.1"/>
    </source>
</evidence>
<feature type="transmembrane region" description="Helical" evidence="9">
    <location>
        <begin position="145"/>
        <end position="167"/>
    </location>
</feature>
<dbReference type="Gene3D" id="1.10.3720.10">
    <property type="entry name" value="MetI-like"/>
    <property type="match status" value="2"/>
</dbReference>
<dbReference type="Pfam" id="PF00528">
    <property type="entry name" value="BPD_transp_1"/>
    <property type="match status" value="1"/>
</dbReference>
<feature type="transmembrane region" description="Helical" evidence="9">
    <location>
        <begin position="383"/>
        <end position="405"/>
    </location>
</feature>
<evidence type="ECO:0000256" key="3">
    <source>
        <dbReference type="ARBA" id="ARBA00022448"/>
    </source>
</evidence>
<proteinExistence type="inferred from homology"/>
<feature type="transmembrane region" description="Helical" evidence="9">
    <location>
        <begin position="65"/>
        <end position="94"/>
    </location>
</feature>
<keyword evidence="7 9" id="KW-1133">Transmembrane helix</keyword>
<name>A0AB32XD20_MYCFM</name>
<dbReference type="InterPro" id="IPR035906">
    <property type="entry name" value="MetI-like_sf"/>
</dbReference>